<dbReference type="AlphaFoldDB" id="A0A760BDV6"/>
<sequence>MRAGKMRHRITIQAANITRDAAGEQIKEWYDVATVWADVQSINSREYLSGGVESLKITNRIWTRYLPGITSDNRIIYNSKNAPGSVFNIDAVLPDARLTRLEILCSGGGHRDQPNRIT</sequence>
<dbReference type="InterPro" id="IPR008767">
    <property type="entry name" value="Phage_SPP1_head-tail_adaptor"/>
</dbReference>
<gene>
    <name evidence="1" type="ORF">G8W61_002197</name>
</gene>
<dbReference type="InterPro" id="IPR038666">
    <property type="entry name" value="SSP1_head-tail_sf"/>
</dbReference>
<dbReference type="Gene3D" id="2.40.10.270">
    <property type="entry name" value="Bacteriophage SPP1 head-tail adaptor protein"/>
    <property type="match status" value="1"/>
</dbReference>
<protein>
    <submittedName>
        <fullName evidence="1">Phage head closure protein</fullName>
    </submittedName>
</protein>
<comment type="caution">
    <text evidence="1">The sequence shown here is derived from an EMBL/GenBank/DDBJ whole genome shotgun (WGS) entry which is preliminary data.</text>
</comment>
<accession>A0A760BDV6</accession>
<reference evidence="1" key="1">
    <citation type="journal article" date="2018" name="Genome Biol.">
        <title>SKESA: strategic k-mer extension for scrupulous assemblies.</title>
        <authorList>
            <person name="Souvorov A."/>
            <person name="Agarwala R."/>
            <person name="Lipman D.J."/>
        </authorList>
    </citation>
    <scope>NUCLEOTIDE SEQUENCE</scope>
    <source>
        <strain evidence="1">MA.CK_94/00001630</strain>
    </source>
</reference>
<dbReference type="EMBL" id="DAAXRP010000006">
    <property type="protein sequence ID" value="HAG2281922.1"/>
    <property type="molecule type" value="Genomic_DNA"/>
</dbReference>
<proteinExistence type="predicted"/>
<evidence type="ECO:0000313" key="1">
    <source>
        <dbReference type="EMBL" id="HAG2281922.1"/>
    </source>
</evidence>
<name>A0A760BDV6_SALER</name>
<organism evidence="1">
    <name type="scientific">Salmonella enterica</name>
    <name type="common">Salmonella choleraesuis</name>
    <dbReference type="NCBI Taxonomy" id="28901"/>
    <lineage>
        <taxon>Bacteria</taxon>
        <taxon>Pseudomonadati</taxon>
        <taxon>Pseudomonadota</taxon>
        <taxon>Gammaproteobacteria</taxon>
        <taxon>Enterobacterales</taxon>
        <taxon>Enterobacteriaceae</taxon>
        <taxon>Salmonella</taxon>
    </lineage>
</organism>
<dbReference type="Pfam" id="PF05521">
    <property type="entry name" value="Phage_HCP"/>
    <property type="match status" value="1"/>
</dbReference>
<reference evidence="1" key="2">
    <citation type="submission" date="2020-02" db="EMBL/GenBank/DDBJ databases">
        <authorList>
            <consortium name="NCBI Pathogen Detection Project"/>
        </authorList>
    </citation>
    <scope>NUCLEOTIDE SEQUENCE</scope>
    <source>
        <strain evidence="1">MA.CK_94/00001630</strain>
    </source>
</reference>
<dbReference type="NCBIfam" id="TIGR01563">
    <property type="entry name" value="gp16_SPP1"/>
    <property type="match status" value="1"/>
</dbReference>